<keyword evidence="1" id="KW-1133">Transmembrane helix</keyword>
<dbReference type="EMBL" id="JAWXVI010000011">
    <property type="protein sequence ID" value="MDX6191705.1"/>
    <property type="molecule type" value="Genomic_DNA"/>
</dbReference>
<evidence type="ECO:0000313" key="2">
    <source>
        <dbReference type="EMBL" id="MDX6191705.1"/>
    </source>
</evidence>
<feature type="transmembrane region" description="Helical" evidence="1">
    <location>
        <begin position="34"/>
        <end position="54"/>
    </location>
</feature>
<dbReference type="Proteomes" id="UP001273350">
    <property type="component" value="Unassembled WGS sequence"/>
</dbReference>
<keyword evidence="3" id="KW-1185">Reference proteome</keyword>
<comment type="caution">
    <text evidence="2">The sequence shown here is derived from an EMBL/GenBank/DDBJ whole genome shotgun (WGS) entry which is preliminary data.</text>
</comment>
<reference evidence="2 3" key="1">
    <citation type="submission" date="2023-11" db="EMBL/GenBank/DDBJ databases">
        <title>Unpublished Manusciprt.</title>
        <authorList>
            <person name="Saticioglu I.B."/>
            <person name="Ay H."/>
            <person name="Ajmi N."/>
            <person name="Altun S."/>
            <person name="Duman M."/>
        </authorList>
    </citation>
    <scope>NUCLEOTIDE SEQUENCE [LARGE SCALE GENOMIC DNA]</scope>
    <source>
        <strain evidence="2 3">Fl-318</strain>
    </source>
</reference>
<proteinExistence type="predicted"/>
<evidence type="ECO:0000313" key="3">
    <source>
        <dbReference type="Proteomes" id="UP001273350"/>
    </source>
</evidence>
<organism evidence="2 3">
    <name type="scientific">Flavobacterium cupriresistens</name>
    <dbReference type="NCBI Taxonomy" id="2893885"/>
    <lineage>
        <taxon>Bacteria</taxon>
        <taxon>Pseudomonadati</taxon>
        <taxon>Bacteroidota</taxon>
        <taxon>Flavobacteriia</taxon>
        <taxon>Flavobacteriales</taxon>
        <taxon>Flavobacteriaceae</taxon>
        <taxon>Flavobacterium</taxon>
    </lineage>
</organism>
<gene>
    <name evidence="2" type="ORF">SGQ83_20285</name>
</gene>
<accession>A0ABU4RGK3</accession>
<evidence type="ECO:0000256" key="1">
    <source>
        <dbReference type="SAM" id="Phobius"/>
    </source>
</evidence>
<keyword evidence="1" id="KW-0812">Transmembrane</keyword>
<keyword evidence="1" id="KW-0472">Membrane</keyword>
<feature type="transmembrane region" description="Helical" evidence="1">
    <location>
        <begin position="7"/>
        <end position="28"/>
    </location>
</feature>
<dbReference type="RefSeq" id="WP_230002229.1">
    <property type="nucleotide sequence ID" value="NZ_CP087134.1"/>
</dbReference>
<feature type="transmembrane region" description="Helical" evidence="1">
    <location>
        <begin position="75"/>
        <end position="104"/>
    </location>
</feature>
<sequence length="115" mass="12987">MLKIFRITSGLALICSLLLCLVFVIDLILGRYEFRFVVISLVFIGISMLLVWFWSILKRKITIVYTLNRDLNIGLIYWTSIFGCLILVAIGYCMIGLICCYGLIDRLLGGTALLG</sequence>
<name>A0ABU4RGK3_9FLAO</name>
<protein>
    <submittedName>
        <fullName evidence="2">Uncharacterized protein</fullName>
    </submittedName>
</protein>